<accession>A0AAN7PFC9</accession>
<name>A0AAN7PFC9_9COLE</name>
<dbReference type="Gene3D" id="1.10.238.20">
    <property type="entry name" value="Pheromone/general odorant binding protein domain"/>
    <property type="match status" value="1"/>
</dbReference>
<dbReference type="AlphaFoldDB" id="A0AAN7PFC9"/>
<protein>
    <submittedName>
        <fullName evidence="1">Uncharacterized protein</fullName>
    </submittedName>
</protein>
<dbReference type="InterPro" id="IPR006170">
    <property type="entry name" value="PBP/GOBP"/>
</dbReference>
<proteinExistence type="predicted"/>
<dbReference type="EMBL" id="JARPUR010000001">
    <property type="protein sequence ID" value="KAK4884499.1"/>
    <property type="molecule type" value="Genomic_DNA"/>
</dbReference>
<dbReference type="GO" id="GO:0005549">
    <property type="term" value="F:odorant binding"/>
    <property type="evidence" value="ECO:0007669"/>
    <property type="project" value="InterPro"/>
</dbReference>
<dbReference type="Proteomes" id="UP001353858">
    <property type="component" value="Unassembled WGS sequence"/>
</dbReference>
<dbReference type="CDD" id="cd23992">
    <property type="entry name" value="PBP_GOBP"/>
    <property type="match status" value="1"/>
</dbReference>
<organism evidence="1 2">
    <name type="scientific">Aquatica leii</name>
    <dbReference type="NCBI Taxonomy" id="1421715"/>
    <lineage>
        <taxon>Eukaryota</taxon>
        <taxon>Metazoa</taxon>
        <taxon>Ecdysozoa</taxon>
        <taxon>Arthropoda</taxon>
        <taxon>Hexapoda</taxon>
        <taxon>Insecta</taxon>
        <taxon>Pterygota</taxon>
        <taxon>Neoptera</taxon>
        <taxon>Endopterygota</taxon>
        <taxon>Coleoptera</taxon>
        <taxon>Polyphaga</taxon>
        <taxon>Elateriformia</taxon>
        <taxon>Elateroidea</taxon>
        <taxon>Lampyridae</taxon>
        <taxon>Luciolinae</taxon>
        <taxon>Aquatica</taxon>
    </lineage>
</organism>
<sequence length="153" mass="17286">MIAVGHNDRYGKFVDGSTSSISVTGSNCSFVLTNQLEFKTAQQNVLNAFFLHKNDCYRTTNANPVLVNKWMNQKETPDKSLSGFIKCLLIKANILNDDLVVNATNLKKILKIVPDYVLNKSIKQCQQERGKTPCESSYKIFMCICEHIKNTMD</sequence>
<dbReference type="SUPFAM" id="SSF47565">
    <property type="entry name" value="Insect pheromone/odorant-binding proteins"/>
    <property type="match status" value="1"/>
</dbReference>
<keyword evidence="2" id="KW-1185">Reference proteome</keyword>
<dbReference type="InterPro" id="IPR036728">
    <property type="entry name" value="PBP_GOBP_sf"/>
</dbReference>
<dbReference type="Pfam" id="PF01395">
    <property type="entry name" value="PBP_GOBP"/>
    <property type="match status" value="1"/>
</dbReference>
<dbReference type="SMART" id="SM00708">
    <property type="entry name" value="PhBP"/>
    <property type="match status" value="1"/>
</dbReference>
<reference evidence="2" key="1">
    <citation type="submission" date="2023-01" db="EMBL/GenBank/DDBJ databases">
        <title>Key to firefly adult light organ development and bioluminescence: homeobox transcription factors regulate luciferase expression and transportation to peroxisome.</title>
        <authorList>
            <person name="Fu X."/>
        </authorList>
    </citation>
    <scope>NUCLEOTIDE SEQUENCE [LARGE SCALE GENOMIC DNA]</scope>
</reference>
<evidence type="ECO:0000313" key="2">
    <source>
        <dbReference type="Proteomes" id="UP001353858"/>
    </source>
</evidence>
<gene>
    <name evidence="1" type="ORF">RN001_000770</name>
</gene>
<comment type="caution">
    <text evidence="1">The sequence shown here is derived from an EMBL/GenBank/DDBJ whole genome shotgun (WGS) entry which is preliminary data.</text>
</comment>
<evidence type="ECO:0000313" key="1">
    <source>
        <dbReference type="EMBL" id="KAK4884499.1"/>
    </source>
</evidence>